<dbReference type="AlphaFoldDB" id="A0A250IBW9"/>
<dbReference type="Proteomes" id="UP000217289">
    <property type="component" value="Chromosome"/>
</dbReference>
<proteinExistence type="inferred from homology"/>
<keyword evidence="7 10" id="KW-0119">Carbohydrate metabolism</keyword>
<dbReference type="OrthoDB" id="9761577at2"/>
<keyword evidence="5 10" id="KW-0328">Glycosyltransferase</keyword>
<dbReference type="EC" id="2.4.1.25" evidence="3 10"/>
<sequence length="515" mass="58337">MASTGRISGLLLPLFSVRSKNDFGIGDFGGLNGLFRWMEAARQRMLMLLPLLPTAPGDPSPYATRSAFGLNTLFIDLGALPEFHATGGEAALSDEERRMLAEARAAPRVRYDLVFKLKGAAFRRAFEHFERTQWPQGERAQAFSAWRKQQGEWLESYALYTAISDERNHTAWWEWPEPLRNREPQALQAEGARLERQVRYHAWLQWVAETQWNAVRAQAKERGVLLCGDEPFIIGQDSSDVWAHRDILRRDARLGVPPDDFSATGQDWGLPYFDFAEMAKGDYGWLKSRATKAASYYDLRRVDHAVGYFRQWIRDEKTPTGRFVPDNEEAWRRQGEHHFRLLSEGAGIVAEDLGVVPPFVRAILKDLGLPGYRVMRWERDDGVYRDPHAFPAVSLATTGTHDTEPVADWWEAANDAERHGMARVYPEFQGVHVTREFTPEVHRATLASTLNSGSDLCVLPWQDVLGTKDRINLPGSIGDANWGYRIAQNTEDLLSDEKTREAAQKLGLLTASAGR</sequence>
<gene>
    <name evidence="11" type="ORF">MEBOL_002167</name>
</gene>
<dbReference type="PANTHER" id="PTHR32438:SF5">
    <property type="entry name" value="4-ALPHA-GLUCANOTRANSFERASE DPE1, CHLOROPLASTIC_AMYLOPLASTIC"/>
    <property type="match status" value="1"/>
</dbReference>
<evidence type="ECO:0000256" key="6">
    <source>
        <dbReference type="ARBA" id="ARBA00022679"/>
    </source>
</evidence>
<evidence type="ECO:0000256" key="4">
    <source>
        <dbReference type="ARBA" id="ARBA00020295"/>
    </source>
</evidence>
<dbReference type="KEGG" id="mbd:MEBOL_002167"/>
<evidence type="ECO:0000256" key="1">
    <source>
        <dbReference type="ARBA" id="ARBA00000439"/>
    </source>
</evidence>
<name>A0A250IBW9_9BACT</name>
<dbReference type="InterPro" id="IPR017853">
    <property type="entry name" value="GH"/>
</dbReference>
<organism evidence="11 12">
    <name type="scientific">Melittangium boletus DSM 14713</name>
    <dbReference type="NCBI Taxonomy" id="1294270"/>
    <lineage>
        <taxon>Bacteria</taxon>
        <taxon>Pseudomonadati</taxon>
        <taxon>Myxococcota</taxon>
        <taxon>Myxococcia</taxon>
        <taxon>Myxococcales</taxon>
        <taxon>Cystobacterineae</taxon>
        <taxon>Archangiaceae</taxon>
        <taxon>Melittangium</taxon>
    </lineage>
</organism>
<dbReference type="PANTHER" id="PTHR32438">
    <property type="entry name" value="4-ALPHA-GLUCANOTRANSFERASE DPE1, CHLOROPLASTIC/AMYLOPLASTIC"/>
    <property type="match status" value="1"/>
</dbReference>
<dbReference type="NCBIfam" id="TIGR00217">
    <property type="entry name" value="malQ"/>
    <property type="match status" value="1"/>
</dbReference>
<dbReference type="GO" id="GO:0004134">
    <property type="term" value="F:4-alpha-glucanotransferase activity"/>
    <property type="evidence" value="ECO:0007669"/>
    <property type="project" value="UniProtKB-EC"/>
</dbReference>
<evidence type="ECO:0000256" key="2">
    <source>
        <dbReference type="ARBA" id="ARBA00005684"/>
    </source>
</evidence>
<protein>
    <recommendedName>
        <fullName evidence="4 10">4-alpha-glucanotransferase</fullName>
        <ecNumber evidence="3 10">2.4.1.25</ecNumber>
    </recommendedName>
    <alternativeName>
        <fullName evidence="8 10">Amylomaltase</fullName>
    </alternativeName>
    <alternativeName>
        <fullName evidence="9 10">Disproportionating enzyme</fullName>
    </alternativeName>
</protein>
<dbReference type="SUPFAM" id="SSF51445">
    <property type="entry name" value="(Trans)glycosidases"/>
    <property type="match status" value="1"/>
</dbReference>
<evidence type="ECO:0000256" key="9">
    <source>
        <dbReference type="ARBA" id="ARBA00031501"/>
    </source>
</evidence>
<keyword evidence="6 10" id="KW-0808">Transferase</keyword>
<evidence type="ECO:0000256" key="5">
    <source>
        <dbReference type="ARBA" id="ARBA00022676"/>
    </source>
</evidence>
<dbReference type="RefSeq" id="WP_095982706.1">
    <property type="nucleotide sequence ID" value="NZ_CP022163.1"/>
</dbReference>
<comment type="similarity">
    <text evidence="2 10">Belongs to the disproportionating enzyme family.</text>
</comment>
<reference evidence="11 12" key="1">
    <citation type="submission" date="2017-06" db="EMBL/GenBank/DDBJ databases">
        <authorList>
            <person name="Kim H.J."/>
            <person name="Triplett B.A."/>
        </authorList>
    </citation>
    <scope>NUCLEOTIDE SEQUENCE [LARGE SCALE GENOMIC DNA]</scope>
    <source>
        <strain evidence="11 12">DSM 14713</strain>
    </source>
</reference>
<dbReference type="NCBIfam" id="NF011081">
    <property type="entry name" value="PRK14508.1-4"/>
    <property type="match status" value="1"/>
</dbReference>
<evidence type="ECO:0000256" key="7">
    <source>
        <dbReference type="ARBA" id="ARBA00023277"/>
    </source>
</evidence>
<dbReference type="InterPro" id="IPR003385">
    <property type="entry name" value="Glyco_hydro_77"/>
</dbReference>
<evidence type="ECO:0000256" key="10">
    <source>
        <dbReference type="RuleBase" id="RU361207"/>
    </source>
</evidence>
<dbReference type="Pfam" id="PF02446">
    <property type="entry name" value="Glyco_hydro_77"/>
    <property type="match status" value="1"/>
</dbReference>
<evidence type="ECO:0000313" key="12">
    <source>
        <dbReference type="Proteomes" id="UP000217289"/>
    </source>
</evidence>
<evidence type="ECO:0000256" key="8">
    <source>
        <dbReference type="ARBA" id="ARBA00031423"/>
    </source>
</evidence>
<dbReference type="GO" id="GO:0005975">
    <property type="term" value="P:carbohydrate metabolic process"/>
    <property type="evidence" value="ECO:0007669"/>
    <property type="project" value="InterPro"/>
</dbReference>
<comment type="catalytic activity">
    <reaction evidence="1 10">
        <text>Transfers a segment of a (1-&gt;4)-alpha-D-glucan to a new position in an acceptor, which may be glucose or a (1-&gt;4)-alpha-D-glucan.</text>
        <dbReference type="EC" id="2.4.1.25"/>
    </reaction>
</comment>
<dbReference type="Gene3D" id="3.20.20.80">
    <property type="entry name" value="Glycosidases"/>
    <property type="match status" value="1"/>
</dbReference>
<evidence type="ECO:0000313" key="11">
    <source>
        <dbReference type="EMBL" id="ATB28718.1"/>
    </source>
</evidence>
<evidence type="ECO:0000256" key="3">
    <source>
        <dbReference type="ARBA" id="ARBA00012560"/>
    </source>
</evidence>
<accession>A0A250IBW9</accession>
<dbReference type="EMBL" id="CP022163">
    <property type="protein sequence ID" value="ATB28718.1"/>
    <property type="molecule type" value="Genomic_DNA"/>
</dbReference>
<keyword evidence="12" id="KW-1185">Reference proteome</keyword>